<feature type="chain" id="PRO_5035767675" description="Peptidase A1 domain-containing protein" evidence="8">
    <location>
        <begin position="25"/>
        <end position="682"/>
    </location>
</feature>
<evidence type="ECO:0000313" key="11">
    <source>
        <dbReference type="Proteomes" id="UP000688947"/>
    </source>
</evidence>
<dbReference type="OrthoDB" id="2747330at2759"/>
<dbReference type="AlphaFoldDB" id="A0A8T1U9G2"/>
<proteinExistence type="predicted"/>
<dbReference type="InterPro" id="IPR001969">
    <property type="entry name" value="Aspartic_peptidase_AS"/>
</dbReference>
<dbReference type="PROSITE" id="PS51767">
    <property type="entry name" value="PEPTIDASE_A1"/>
    <property type="match status" value="1"/>
</dbReference>
<protein>
    <recommendedName>
        <fullName evidence="9">Peptidase A1 domain-containing protein</fullName>
    </recommendedName>
</protein>
<dbReference type="PROSITE" id="PS00141">
    <property type="entry name" value="ASP_PROTEASE"/>
    <property type="match status" value="1"/>
</dbReference>
<keyword evidence="2 8" id="KW-0732">Signal</keyword>
<dbReference type="GO" id="GO:0006508">
    <property type="term" value="P:proteolysis"/>
    <property type="evidence" value="ECO:0007669"/>
    <property type="project" value="UniProtKB-KW"/>
</dbReference>
<evidence type="ECO:0000256" key="2">
    <source>
        <dbReference type="ARBA" id="ARBA00022729"/>
    </source>
</evidence>
<name>A0A8T1U9G2_9STRA</name>
<keyword evidence="7" id="KW-0812">Transmembrane</keyword>
<evidence type="ECO:0000256" key="4">
    <source>
        <dbReference type="ARBA" id="ARBA00022801"/>
    </source>
</evidence>
<keyword evidence="7" id="KW-0472">Membrane</keyword>
<feature type="compositionally biased region" description="Basic and acidic residues" evidence="6">
    <location>
        <begin position="596"/>
        <end position="609"/>
    </location>
</feature>
<feature type="signal peptide" evidence="8">
    <location>
        <begin position="1"/>
        <end position="24"/>
    </location>
</feature>
<keyword evidence="1" id="KW-0645">Protease</keyword>
<keyword evidence="7" id="KW-1133">Transmembrane helix</keyword>
<feature type="domain" description="Peptidase A1" evidence="9">
    <location>
        <begin position="86"/>
        <end position="442"/>
    </location>
</feature>
<dbReference type="InterPro" id="IPR001461">
    <property type="entry name" value="Aspartic_peptidase_A1"/>
</dbReference>
<feature type="transmembrane region" description="Helical" evidence="7">
    <location>
        <begin position="493"/>
        <end position="517"/>
    </location>
</feature>
<evidence type="ECO:0000256" key="5">
    <source>
        <dbReference type="ARBA" id="ARBA00023145"/>
    </source>
</evidence>
<evidence type="ECO:0000313" key="10">
    <source>
        <dbReference type="EMBL" id="KAG6956983.1"/>
    </source>
</evidence>
<reference evidence="10" key="1">
    <citation type="submission" date="2021-01" db="EMBL/GenBank/DDBJ databases">
        <title>Phytophthora aleatoria, a newly-described species from Pinus radiata is distinct from Phytophthora cactorum isolates based on comparative genomics.</title>
        <authorList>
            <person name="Mcdougal R."/>
            <person name="Panda P."/>
            <person name="Williams N."/>
            <person name="Studholme D.J."/>
        </authorList>
    </citation>
    <scope>NUCLEOTIDE SEQUENCE</scope>
    <source>
        <strain evidence="10">NZFS 3830</strain>
    </source>
</reference>
<keyword evidence="5" id="KW-0865">Zymogen</keyword>
<organism evidence="10 11">
    <name type="scientific">Phytophthora cactorum</name>
    <dbReference type="NCBI Taxonomy" id="29920"/>
    <lineage>
        <taxon>Eukaryota</taxon>
        <taxon>Sar</taxon>
        <taxon>Stramenopiles</taxon>
        <taxon>Oomycota</taxon>
        <taxon>Peronosporomycetes</taxon>
        <taxon>Peronosporales</taxon>
        <taxon>Peronosporaceae</taxon>
        <taxon>Phytophthora</taxon>
    </lineage>
</organism>
<dbReference type="GO" id="GO:0004190">
    <property type="term" value="F:aspartic-type endopeptidase activity"/>
    <property type="evidence" value="ECO:0007669"/>
    <property type="project" value="UniProtKB-KW"/>
</dbReference>
<dbReference type="Pfam" id="PF00026">
    <property type="entry name" value="Asp"/>
    <property type="match status" value="1"/>
</dbReference>
<evidence type="ECO:0000256" key="6">
    <source>
        <dbReference type="SAM" id="MobiDB-lite"/>
    </source>
</evidence>
<evidence type="ECO:0000259" key="9">
    <source>
        <dbReference type="PROSITE" id="PS51767"/>
    </source>
</evidence>
<dbReference type="InterPro" id="IPR033121">
    <property type="entry name" value="PEPTIDASE_A1"/>
</dbReference>
<keyword evidence="3" id="KW-0064">Aspartyl protease</keyword>
<gene>
    <name evidence="10" type="ORF">JG687_00010267</name>
</gene>
<sequence length="682" mass="74204">MTARRRNSLLGCLVLLLLGQETRAASAHYSLNLTGIASGTGAAVVDHIRKGDPPTEFFMNVVAMLQRTHSRWTSARWMDRGLQAEVYAMLVLVWNAFRLIADTGSSNDAVLGAGCCGSEAEVTYSCDASSTCTNAGGDFVTLAFAGANIQGQFMTDTWSSDEIGDISKTFLVIEEQDTFYRSTYDGITGLAYETLAASTGDTVSSLYNVLVDTAKSTDAFGMLLCGTMQPMLQTGGTDFTYHSGQLVIGGTEGVDGETYYSGDMLYTPITREAWFVVTVTDIGYNGASLGLSCDNYNEPQAILDSGTSNLAFPSDVYNALMDQIKAATLEAIPDFDTSYFDDSASCCDEDYCDPTSSSAALLELPSIYFTLGMETSDGSTSKHFTVEIPPEYYWRPEMNGDNSSMACRAIGISEGSSTVLGDVFMDGLYSYHDRVDGKIGLAVANNCPNNVTSSKKVYTSEDSADWCSCFSSTLKKKSSWATFLPWGSGCFFWVWWMYVVIASFVVVIACVCVLLWWHKTNKRMEKLQEEACRSNTSGRRTTRLATMQSTGSGGGPALAPASPPNDYYAAPTSTPKRGSTRSGRSGSRHGSMKSPRSQDRRSKRKEKEMPIMAEPKYSTMSSPRSPLSDTSSIALLSEPNSSVGSMESWKHKAKPYTPGSHHSNYKSSHNDRWGASLRENEF</sequence>
<dbReference type="Proteomes" id="UP000688947">
    <property type="component" value="Unassembled WGS sequence"/>
</dbReference>
<evidence type="ECO:0000256" key="1">
    <source>
        <dbReference type="ARBA" id="ARBA00022670"/>
    </source>
</evidence>
<evidence type="ECO:0000256" key="7">
    <source>
        <dbReference type="SAM" id="Phobius"/>
    </source>
</evidence>
<feature type="compositionally biased region" description="Basic and acidic residues" evidence="6">
    <location>
        <begin position="668"/>
        <end position="682"/>
    </location>
</feature>
<accession>A0A8T1U9G2</accession>
<evidence type="ECO:0000256" key="8">
    <source>
        <dbReference type="SAM" id="SignalP"/>
    </source>
</evidence>
<feature type="compositionally biased region" description="Low complexity" evidence="6">
    <location>
        <begin position="621"/>
        <end position="632"/>
    </location>
</feature>
<dbReference type="PANTHER" id="PTHR47965">
    <property type="entry name" value="ASPARTYL PROTEASE-RELATED"/>
    <property type="match status" value="1"/>
</dbReference>
<evidence type="ECO:0000256" key="3">
    <source>
        <dbReference type="ARBA" id="ARBA00022750"/>
    </source>
</evidence>
<dbReference type="EMBL" id="JAENGZ010000574">
    <property type="protein sequence ID" value="KAG6956983.1"/>
    <property type="molecule type" value="Genomic_DNA"/>
</dbReference>
<dbReference type="PANTHER" id="PTHR47965:SF12">
    <property type="entry name" value="ASPARTIC PROTEINASE 3-RELATED"/>
    <property type="match status" value="1"/>
</dbReference>
<comment type="caution">
    <text evidence="10">The sequence shown here is derived from an EMBL/GenBank/DDBJ whole genome shotgun (WGS) entry which is preliminary data.</text>
</comment>
<feature type="region of interest" description="Disordered" evidence="6">
    <location>
        <begin position="546"/>
        <end position="682"/>
    </location>
</feature>
<dbReference type="VEuPathDB" id="FungiDB:PC110_g17802"/>
<keyword evidence="4" id="KW-0378">Hydrolase</keyword>